<reference evidence="2" key="2">
    <citation type="journal article" date="2018" name="Plant J.">
        <title>The Sorghum bicolor reference genome: improved assembly, gene annotations, a transcriptome atlas, and signatures of genome organization.</title>
        <authorList>
            <person name="McCormick R.F."/>
            <person name="Truong S.K."/>
            <person name="Sreedasyam A."/>
            <person name="Jenkins J."/>
            <person name="Shu S."/>
            <person name="Sims D."/>
            <person name="Kennedy M."/>
            <person name="Amirebrahimi M."/>
            <person name="Weers B.D."/>
            <person name="McKinley B."/>
            <person name="Mattison A."/>
            <person name="Morishige D.T."/>
            <person name="Grimwood J."/>
            <person name="Schmutz J."/>
            <person name="Mullet J.E."/>
        </authorList>
    </citation>
    <scope>NUCLEOTIDE SEQUENCE [LARGE SCALE GENOMIC DNA]</scope>
    <source>
        <strain evidence="2">cv. BTx623</strain>
    </source>
</reference>
<reference evidence="1 2" key="1">
    <citation type="journal article" date="2009" name="Nature">
        <title>The Sorghum bicolor genome and the diversification of grasses.</title>
        <authorList>
            <person name="Paterson A.H."/>
            <person name="Bowers J.E."/>
            <person name="Bruggmann R."/>
            <person name="Dubchak I."/>
            <person name="Grimwood J."/>
            <person name="Gundlach H."/>
            <person name="Haberer G."/>
            <person name="Hellsten U."/>
            <person name="Mitros T."/>
            <person name="Poliakov A."/>
            <person name="Schmutz J."/>
            <person name="Spannagl M."/>
            <person name="Tang H."/>
            <person name="Wang X."/>
            <person name="Wicker T."/>
            <person name="Bharti A.K."/>
            <person name="Chapman J."/>
            <person name="Feltus F.A."/>
            <person name="Gowik U."/>
            <person name="Grigoriev I.V."/>
            <person name="Lyons E."/>
            <person name="Maher C.A."/>
            <person name="Martis M."/>
            <person name="Narechania A."/>
            <person name="Otillar R.P."/>
            <person name="Penning B.W."/>
            <person name="Salamov A.A."/>
            <person name="Wang Y."/>
            <person name="Zhang L."/>
            <person name="Carpita N.C."/>
            <person name="Freeling M."/>
            <person name="Gingle A.R."/>
            <person name="Hash C.T."/>
            <person name="Keller B."/>
            <person name="Klein P."/>
            <person name="Kresovich S."/>
            <person name="McCann M.C."/>
            <person name="Ming R."/>
            <person name="Peterson D.G."/>
            <person name="Mehboob-ur-Rahman"/>
            <person name="Ware D."/>
            <person name="Westhoff P."/>
            <person name="Mayer K.F."/>
            <person name="Messing J."/>
            <person name="Rokhsar D.S."/>
        </authorList>
    </citation>
    <scope>NUCLEOTIDE SEQUENCE [LARGE SCALE GENOMIC DNA]</scope>
    <source>
        <strain evidence="2">cv. BTx623</strain>
    </source>
</reference>
<dbReference type="Gramene" id="OQU77219">
    <property type="protein sequence ID" value="OQU77219"/>
    <property type="gene ID" value="SORBI_3009G011050"/>
</dbReference>
<dbReference type="AlphaFoldDB" id="A0A1Z5R135"/>
<proteinExistence type="predicted"/>
<sequence>MTKALSLLTFALQGYNTHFSGRWCSTNKGIPRGSCKGLNSLIILVAWELWKYRNACVFEGARPSIEVLHQSVANE</sequence>
<dbReference type="Proteomes" id="UP000000768">
    <property type="component" value="Chromosome 9"/>
</dbReference>
<gene>
    <name evidence="1" type="ORF">SORBI_3009G011050</name>
</gene>
<protein>
    <submittedName>
        <fullName evidence="1">Uncharacterized protein</fullName>
    </submittedName>
</protein>
<dbReference type="InParanoid" id="A0A1Z5R135"/>
<name>A0A1Z5R135_SORBI</name>
<accession>A0A1Z5R135</accession>
<dbReference type="EMBL" id="CM000768">
    <property type="protein sequence ID" value="OQU77219.1"/>
    <property type="molecule type" value="Genomic_DNA"/>
</dbReference>
<keyword evidence="2" id="KW-1185">Reference proteome</keyword>
<organism evidence="1 2">
    <name type="scientific">Sorghum bicolor</name>
    <name type="common">Sorghum</name>
    <name type="synonym">Sorghum vulgare</name>
    <dbReference type="NCBI Taxonomy" id="4558"/>
    <lineage>
        <taxon>Eukaryota</taxon>
        <taxon>Viridiplantae</taxon>
        <taxon>Streptophyta</taxon>
        <taxon>Embryophyta</taxon>
        <taxon>Tracheophyta</taxon>
        <taxon>Spermatophyta</taxon>
        <taxon>Magnoliopsida</taxon>
        <taxon>Liliopsida</taxon>
        <taxon>Poales</taxon>
        <taxon>Poaceae</taxon>
        <taxon>PACMAD clade</taxon>
        <taxon>Panicoideae</taxon>
        <taxon>Andropogonodae</taxon>
        <taxon>Andropogoneae</taxon>
        <taxon>Sorghinae</taxon>
        <taxon>Sorghum</taxon>
    </lineage>
</organism>
<evidence type="ECO:0000313" key="1">
    <source>
        <dbReference type="EMBL" id="OQU77219.1"/>
    </source>
</evidence>
<evidence type="ECO:0000313" key="2">
    <source>
        <dbReference type="Proteomes" id="UP000000768"/>
    </source>
</evidence>